<dbReference type="EMBL" id="JACHMJ010000001">
    <property type="protein sequence ID" value="MBB5843639.1"/>
    <property type="molecule type" value="Genomic_DNA"/>
</dbReference>
<name>A0A841AQE3_9MICO</name>
<protein>
    <submittedName>
        <fullName evidence="1">Uncharacterized protein</fullName>
    </submittedName>
</protein>
<accession>A0A841AQE3</accession>
<proteinExistence type="predicted"/>
<evidence type="ECO:0000313" key="1">
    <source>
        <dbReference type="EMBL" id="MBB5843639.1"/>
    </source>
</evidence>
<dbReference type="AlphaFoldDB" id="A0A841AQE3"/>
<organism evidence="1 2">
    <name type="scientific">Conyzicola lurida</name>
    <dbReference type="NCBI Taxonomy" id="1172621"/>
    <lineage>
        <taxon>Bacteria</taxon>
        <taxon>Bacillati</taxon>
        <taxon>Actinomycetota</taxon>
        <taxon>Actinomycetes</taxon>
        <taxon>Micrococcales</taxon>
        <taxon>Microbacteriaceae</taxon>
        <taxon>Conyzicola</taxon>
    </lineage>
</organism>
<reference evidence="1 2" key="1">
    <citation type="submission" date="2020-08" db="EMBL/GenBank/DDBJ databases">
        <title>Sequencing the genomes of 1000 actinobacteria strains.</title>
        <authorList>
            <person name="Klenk H.-P."/>
        </authorList>
    </citation>
    <scope>NUCLEOTIDE SEQUENCE [LARGE SCALE GENOMIC DNA]</scope>
    <source>
        <strain evidence="1 2">DSM 105784</strain>
    </source>
</reference>
<dbReference type="Pfam" id="PF20242">
    <property type="entry name" value="Emfourin"/>
    <property type="match status" value="1"/>
</dbReference>
<dbReference type="Proteomes" id="UP000536685">
    <property type="component" value="Unassembled WGS sequence"/>
</dbReference>
<sequence>MRTPDRVVVWSLHVVRSGGFAGLKREWRVSSSDAPSVDWPAIVSACPWQKTYPPTADRDRFVWRIEATSSRQTRTATLPESAVTGPWRTLVEEVKSAASD</sequence>
<comment type="caution">
    <text evidence="1">The sequence shown here is derived from an EMBL/GenBank/DDBJ whole genome shotgun (WGS) entry which is preliminary data.</text>
</comment>
<evidence type="ECO:0000313" key="2">
    <source>
        <dbReference type="Proteomes" id="UP000536685"/>
    </source>
</evidence>
<gene>
    <name evidence="1" type="ORF">HD599_001962</name>
</gene>
<keyword evidence="2" id="KW-1185">Reference proteome</keyword>
<dbReference type="RefSeq" id="WP_184236735.1">
    <property type="nucleotide sequence ID" value="NZ_JACHMJ010000001.1"/>
</dbReference>
<dbReference type="InterPro" id="IPR049457">
    <property type="entry name" value="Emfourin"/>
</dbReference>